<reference evidence="13" key="1">
    <citation type="submission" date="2020-10" db="EMBL/GenBank/DDBJ databases">
        <authorList>
            <person name="Gilroy R."/>
        </authorList>
    </citation>
    <scope>NUCLEOTIDE SEQUENCE</scope>
    <source>
        <strain evidence="13">1063</strain>
    </source>
</reference>
<dbReference type="SUPFAM" id="SSF51445">
    <property type="entry name" value="(Trans)glycosidases"/>
    <property type="match status" value="1"/>
</dbReference>
<dbReference type="GO" id="GO:0005978">
    <property type="term" value="P:glycogen biosynthetic process"/>
    <property type="evidence" value="ECO:0007669"/>
    <property type="project" value="UniProtKB-UniRule"/>
</dbReference>
<comment type="pathway">
    <text evidence="3 10">Glycan biosynthesis; glycogen biosynthesis.</text>
</comment>
<protein>
    <recommendedName>
        <fullName evidence="10">1,4-alpha-glucan branching enzyme GlgB</fullName>
        <ecNumber evidence="10">2.4.1.18</ecNumber>
    </recommendedName>
    <alternativeName>
        <fullName evidence="10">1,4-alpha-D-glucan:1,4-alpha-D-glucan 6-glucosyl-transferase</fullName>
    </alternativeName>
    <alternativeName>
        <fullName evidence="10">Alpha-(1-&gt;4)-glucan branching enzyme</fullName>
    </alternativeName>
    <alternativeName>
        <fullName evidence="10">Glycogen branching enzyme</fullName>
        <shortName evidence="10">BE</shortName>
    </alternativeName>
</protein>
<dbReference type="InterPro" id="IPR014756">
    <property type="entry name" value="Ig_E-set"/>
</dbReference>
<dbReference type="Gene3D" id="2.60.40.10">
    <property type="entry name" value="Immunoglobulins"/>
    <property type="match status" value="1"/>
</dbReference>
<dbReference type="SMART" id="SM00642">
    <property type="entry name" value="Aamy"/>
    <property type="match status" value="1"/>
</dbReference>
<proteinExistence type="inferred from homology"/>
<dbReference type="InterPro" id="IPR037439">
    <property type="entry name" value="Branching_enzy"/>
</dbReference>
<evidence type="ECO:0000256" key="6">
    <source>
        <dbReference type="ARBA" id="ARBA00022676"/>
    </source>
</evidence>
<evidence type="ECO:0000259" key="12">
    <source>
        <dbReference type="SMART" id="SM00642"/>
    </source>
</evidence>
<dbReference type="Proteomes" id="UP000824088">
    <property type="component" value="Unassembled WGS sequence"/>
</dbReference>
<accession>A0A9D1HRX0</accession>
<dbReference type="InterPro" id="IPR004193">
    <property type="entry name" value="Glyco_hydro_13_N"/>
</dbReference>
<dbReference type="AlphaFoldDB" id="A0A9D1HRX0"/>
<name>A0A9D1HRX0_9FIRM</name>
<evidence type="ECO:0000256" key="1">
    <source>
        <dbReference type="ARBA" id="ARBA00000826"/>
    </source>
</evidence>
<dbReference type="CDD" id="cd11322">
    <property type="entry name" value="AmyAc_Glg_BE"/>
    <property type="match status" value="1"/>
</dbReference>
<evidence type="ECO:0000313" key="13">
    <source>
        <dbReference type="EMBL" id="HIU21194.1"/>
    </source>
</evidence>
<comment type="subunit">
    <text evidence="10">Monomer.</text>
</comment>
<dbReference type="Pfam" id="PF02922">
    <property type="entry name" value="CBM_48"/>
    <property type="match status" value="1"/>
</dbReference>
<dbReference type="GO" id="GO:0005829">
    <property type="term" value="C:cytosol"/>
    <property type="evidence" value="ECO:0007669"/>
    <property type="project" value="TreeGrafter"/>
</dbReference>
<dbReference type="Gene3D" id="2.60.40.1180">
    <property type="entry name" value="Golgi alpha-mannosidase II"/>
    <property type="match status" value="1"/>
</dbReference>
<keyword evidence="8 10" id="KW-0320">Glycogen biosynthesis</keyword>
<evidence type="ECO:0000256" key="10">
    <source>
        <dbReference type="HAMAP-Rule" id="MF_00685"/>
    </source>
</evidence>
<evidence type="ECO:0000256" key="11">
    <source>
        <dbReference type="PIRSR" id="PIRSR000463-1"/>
    </source>
</evidence>
<dbReference type="PANTHER" id="PTHR43651">
    <property type="entry name" value="1,4-ALPHA-GLUCAN-BRANCHING ENZYME"/>
    <property type="match status" value="1"/>
</dbReference>
<evidence type="ECO:0000313" key="14">
    <source>
        <dbReference type="Proteomes" id="UP000824088"/>
    </source>
</evidence>
<dbReference type="PIRSF" id="PIRSF000463">
    <property type="entry name" value="GlgB"/>
    <property type="match status" value="1"/>
</dbReference>
<dbReference type="CDD" id="cd02855">
    <property type="entry name" value="E_set_GBE_prok_N"/>
    <property type="match status" value="1"/>
</dbReference>
<evidence type="ECO:0000256" key="2">
    <source>
        <dbReference type="ARBA" id="ARBA00002953"/>
    </source>
</evidence>
<comment type="function">
    <text evidence="2 10">Catalyzes the formation of the alpha-1,6-glucosidic linkages in glycogen by scission of a 1,4-alpha-linked oligosaccharide from growing alpha-1,4-glucan chains and the subsequent attachment of the oligosaccharide to the alpha-1,6 position.</text>
</comment>
<dbReference type="InterPro" id="IPR017853">
    <property type="entry name" value="GH"/>
</dbReference>
<dbReference type="InterPro" id="IPR006047">
    <property type="entry name" value="GH13_cat_dom"/>
</dbReference>
<keyword evidence="9 10" id="KW-0119">Carbohydrate metabolism</keyword>
<evidence type="ECO:0000256" key="5">
    <source>
        <dbReference type="ARBA" id="ARBA00022600"/>
    </source>
</evidence>
<dbReference type="Pfam" id="PF00128">
    <property type="entry name" value="Alpha-amylase"/>
    <property type="match status" value="1"/>
</dbReference>
<dbReference type="InterPro" id="IPR006048">
    <property type="entry name" value="A-amylase/branching_C"/>
</dbReference>
<dbReference type="PANTHER" id="PTHR43651:SF3">
    <property type="entry name" value="1,4-ALPHA-GLUCAN-BRANCHING ENZYME"/>
    <property type="match status" value="1"/>
</dbReference>
<comment type="catalytic activity">
    <reaction evidence="1 10">
        <text>Transfers a segment of a (1-&gt;4)-alpha-D-glucan chain to a primary hydroxy group in a similar glucan chain.</text>
        <dbReference type="EC" id="2.4.1.18"/>
    </reaction>
</comment>
<feature type="active site" description="Proton donor" evidence="10 11">
    <location>
        <position position="359"/>
    </location>
</feature>
<evidence type="ECO:0000256" key="7">
    <source>
        <dbReference type="ARBA" id="ARBA00022679"/>
    </source>
</evidence>
<dbReference type="Gene3D" id="3.20.20.80">
    <property type="entry name" value="Glycosidases"/>
    <property type="match status" value="1"/>
</dbReference>
<dbReference type="SUPFAM" id="SSF51011">
    <property type="entry name" value="Glycosyl hydrolase domain"/>
    <property type="match status" value="1"/>
</dbReference>
<dbReference type="NCBIfam" id="NF008967">
    <property type="entry name" value="PRK12313.1"/>
    <property type="match status" value="1"/>
</dbReference>
<gene>
    <name evidence="10 13" type="primary">glgB</name>
    <name evidence="13" type="ORF">IAD51_03005</name>
</gene>
<evidence type="ECO:0000256" key="8">
    <source>
        <dbReference type="ARBA" id="ARBA00023056"/>
    </source>
</evidence>
<keyword evidence="6 10" id="KW-0328">Glycosyltransferase</keyword>
<dbReference type="EMBL" id="DVMN01000053">
    <property type="protein sequence ID" value="HIU21194.1"/>
    <property type="molecule type" value="Genomic_DNA"/>
</dbReference>
<dbReference type="InterPro" id="IPR013783">
    <property type="entry name" value="Ig-like_fold"/>
</dbReference>
<dbReference type="NCBIfam" id="NF003811">
    <property type="entry name" value="PRK05402.1"/>
    <property type="match status" value="1"/>
</dbReference>
<feature type="active site" description="Nucleophile" evidence="10 11">
    <location>
        <position position="306"/>
    </location>
</feature>
<keyword evidence="7 10" id="KW-0808">Transferase</keyword>
<dbReference type="GO" id="GO:0004553">
    <property type="term" value="F:hydrolase activity, hydrolyzing O-glycosyl compounds"/>
    <property type="evidence" value="ECO:0007669"/>
    <property type="project" value="InterPro"/>
</dbReference>
<dbReference type="HAMAP" id="MF_00685">
    <property type="entry name" value="GlgB"/>
    <property type="match status" value="1"/>
</dbReference>
<comment type="similarity">
    <text evidence="4 10">Belongs to the glycosyl hydrolase 13 family. GlgB subfamily.</text>
</comment>
<keyword evidence="5 10" id="KW-0321">Glycogen metabolism</keyword>
<feature type="domain" description="Glycosyl hydrolase family 13 catalytic" evidence="12">
    <location>
        <begin position="149"/>
        <end position="509"/>
    </location>
</feature>
<evidence type="ECO:0000256" key="4">
    <source>
        <dbReference type="ARBA" id="ARBA00009000"/>
    </source>
</evidence>
<dbReference type="Pfam" id="PF02806">
    <property type="entry name" value="Alpha-amylase_C"/>
    <property type="match status" value="1"/>
</dbReference>
<dbReference type="InterPro" id="IPR013780">
    <property type="entry name" value="Glyco_hydro_b"/>
</dbReference>
<dbReference type="InterPro" id="IPR006407">
    <property type="entry name" value="GlgB"/>
</dbReference>
<sequence>MVSGPDSYSTYLFHEGTNFQAQKMFSPVPATVDGEEGWRFAVWAPNAEAVSVVGEFNGWDKNASPMRNFDGIWSVFLSGLKQYDTYKYAVTDKSGRTVFKCDPYGLHFETAPANASKLYDISGYRWKDRKWMNDRRNYNPYGSPMNIYEVHLGSWRKYADGNCLSYTAIADQLIPYVKKMGYTHIELMPVTEYPFDGSWGYQVTGMFAPTSRYGTPKDFMEFVDRCHRSGIGVILDWVLAHFPRDEHGLAMFDGTPLYEYADPRKGEHKEWGTKVYDFGKNEVKSFLISAAMFWFDEYHIDGIRCDAVASMLYLDYGRKDGEWTPNVYGGNYNLEAKEFLQKMNTAILTKHQGALTIAEESTAFPMVTLPAYQGGLGFNFKWNMGWMNDCLHYLSLDPFFRKDNHNNLTFAITYAYSENYILPISHDEVVHGKASMINKVPGDYDQKFEGLKAFYGFMMGHPGKKLNFMGNEFAQFIEWNYAQELDWFLLDYPRHRTFRKFIKDLNAFYLENKALWQLDCSFDGFKWIVVDDNRQNIVSFIRRAADGDYVICVVNFSPVERKKYVMGVPENKIYKAELTSALKKYGGEEERRPSFRAVGKPSHGYPYSVKLNIPANSVMFLSAENKEEKK</sequence>
<dbReference type="SUPFAM" id="SSF81296">
    <property type="entry name" value="E set domains"/>
    <property type="match status" value="1"/>
</dbReference>
<evidence type="ECO:0000256" key="3">
    <source>
        <dbReference type="ARBA" id="ARBA00004964"/>
    </source>
</evidence>
<dbReference type="NCBIfam" id="TIGR01515">
    <property type="entry name" value="branching_enzym"/>
    <property type="match status" value="1"/>
</dbReference>
<comment type="caution">
    <text evidence="13">The sequence shown here is derived from an EMBL/GenBank/DDBJ whole genome shotgun (WGS) entry which is preliminary data.</text>
</comment>
<reference evidence="13" key="2">
    <citation type="journal article" date="2021" name="PeerJ">
        <title>Extensive microbial diversity within the chicken gut microbiome revealed by metagenomics and culture.</title>
        <authorList>
            <person name="Gilroy R."/>
            <person name="Ravi A."/>
            <person name="Getino M."/>
            <person name="Pursley I."/>
            <person name="Horton D.L."/>
            <person name="Alikhan N.F."/>
            <person name="Baker D."/>
            <person name="Gharbi K."/>
            <person name="Hall N."/>
            <person name="Watson M."/>
            <person name="Adriaenssens E.M."/>
            <person name="Foster-Nyarko E."/>
            <person name="Jarju S."/>
            <person name="Secka A."/>
            <person name="Antonio M."/>
            <person name="Oren A."/>
            <person name="Chaudhuri R.R."/>
            <person name="La Ragione R."/>
            <person name="Hildebrand F."/>
            <person name="Pallen M.J."/>
        </authorList>
    </citation>
    <scope>NUCLEOTIDE SEQUENCE</scope>
    <source>
        <strain evidence="13">1063</strain>
    </source>
</reference>
<dbReference type="FunFam" id="3.20.20.80:FF:000003">
    <property type="entry name" value="1,4-alpha-glucan branching enzyme GlgB"/>
    <property type="match status" value="1"/>
</dbReference>
<dbReference type="InterPro" id="IPR044143">
    <property type="entry name" value="GlgB_N_E_set_prok"/>
</dbReference>
<evidence type="ECO:0000256" key="9">
    <source>
        <dbReference type="ARBA" id="ARBA00023277"/>
    </source>
</evidence>
<dbReference type="GO" id="GO:0003844">
    <property type="term" value="F:1,4-alpha-glucan branching enzyme activity"/>
    <property type="evidence" value="ECO:0007669"/>
    <property type="project" value="UniProtKB-UniRule"/>
</dbReference>
<dbReference type="GO" id="GO:0043169">
    <property type="term" value="F:cation binding"/>
    <property type="evidence" value="ECO:0007669"/>
    <property type="project" value="InterPro"/>
</dbReference>
<organism evidence="13 14">
    <name type="scientific">Candidatus Limadaptatus stercorigallinarum</name>
    <dbReference type="NCBI Taxonomy" id="2840845"/>
    <lineage>
        <taxon>Bacteria</taxon>
        <taxon>Bacillati</taxon>
        <taxon>Bacillota</taxon>
        <taxon>Clostridia</taxon>
        <taxon>Eubacteriales</taxon>
        <taxon>Candidatus Limadaptatus</taxon>
    </lineage>
</organism>
<dbReference type="EC" id="2.4.1.18" evidence="10"/>